<dbReference type="Pfam" id="PF02518">
    <property type="entry name" value="HATPase_c"/>
    <property type="match status" value="1"/>
</dbReference>
<keyword evidence="12" id="KW-1185">Reference proteome</keyword>
<evidence type="ECO:0000256" key="8">
    <source>
        <dbReference type="ARBA" id="ARBA00022989"/>
    </source>
</evidence>
<dbReference type="PROSITE" id="PS50109">
    <property type="entry name" value="HIS_KIN"/>
    <property type="match status" value="1"/>
</dbReference>
<dbReference type="GO" id="GO:0000155">
    <property type="term" value="F:phosphorelay sensor kinase activity"/>
    <property type="evidence" value="ECO:0007669"/>
    <property type="project" value="InterPro"/>
</dbReference>
<dbReference type="InterPro" id="IPR050428">
    <property type="entry name" value="TCS_sensor_his_kinase"/>
</dbReference>
<dbReference type="SMART" id="SM00387">
    <property type="entry name" value="HATPase_c"/>
    <property type="match status" value="1"/>
</dbReference>
<dbReference type="SMART" id="SM00388">
    <property type="entry name" value="HisKA"/>
    <property type="match status" value="1"/>
</dbReference>
<dbReference type="PRINTS" id="PR00344">
    <property type="entry name" value="BCTRLSENSOR"/>
</dbReference>
<dbReference type="CDD" id="cd00082">
    <property type="entry name" value="HisKA"/>
    <property type="match status" value="1"/>
</dbReference>
<dbReference type="CDD" id="cd06225">
    <property type="entry name" value="HAMP"/>
    <property type="match status" value="1"/>
</dbReference>
<keyword evidence="9" id="KW-0902">Two-component regulatory system</keyword>
<name>A0A4Y8KT60_9MICO</name>
<reference evidence="11 12" key="1">
    <citation type="submission" date="2019-03" db="EMBL/GenBank/DDBJ databases">
        <title>Genomics of glacier-inhabiting Cryobacterium strains.</title>
        <authorList>
            <person name="Liu Q."/>
            <person name="Xin Y.-H."/>
        </authorList>
    </citation>
    <scope>NUCLEOTIDE SEQUENCE [LARGE SCALE GENOMIC DNA]</scope>
    <source>
        <strain evidence="11 12">CGMCC 1.4292</strain>
    </source>
</reference>
<dbReference type="InterPro" id="IPR004358">
    <property type="entry name" value="Sig_transdc_His_kin-like_C"/>
</dbReference>
<dbReference type="SUPFAM" id="SSF47384">
    <property type="entry name" value="Homodimeric domain of signal transducing histidine kinase"/>
    <property type="match status" value="1"/>
</dbReference>
<dbReference type="Gene3D" id="1.10.287.130">
    <property type="match status" value="1"/>
</dbReference>
<evidence type="ECO:0000256" key="4">
    <source>
        <dbReference type="ARBA" id="ARBA00022553"/>
    </source>
</evidence>
<keyword evidence="5" id="KW-0808">Transferase</keyword>
<dbReference type="InterPro" id="IPR005467">
    <property type="entry name" value="His_kinase_dom"/>
</dbReference>
<dbReference type="Pfam" id="PF00672">
    <property type="entry name" value="HAMP"/>
    <property type="match status" value="1"/>
</dbReference>
<comment type="caution">
    <text evidence="11">The sequence shown here is derived from an EMBL/GenBank/DDBJ whole genome shotgun (WGS) entry which is preliminary data.</text>
</comment>
<keyword evidence="10" id="KW-0472">Membrane</keyword>
<proteinExistence type="predicted"/>
<dbReference type="SUPFAM" id="SSF158472">
    <property type="entry name" value="HAMP domain-like"/>
    <property type="match status" value="1"/>
</dbReference>
<organism evidence="11 12">
    <name type="scientific">Cryobacterium psychrophilum</name>
    <dbReference type="NCBI Taxonomy" id="41988"/>
    <lineage>
        <taxon>Bacteria</taxon>
        <taxon>Bacillati</taxon>
        <taxon>Actinomycetota</taxon>
        <taxon>Actinomycetes</taxon>
        <taxon>Micrococcales</taxon>
        <taxon>Microbacteriaceae</taxon>
        <taxon>Cryobacterium</taxon>
    </lineage>
</organism>
<comment type="catalytic activity">
    <reaction evidence="1">
        <text>ATP + protein L-histidine = ADP + protein N-phospho-L-histidine.</text>
        <dbReference type="EC" id="2.7.13.3"/>
    </reaction>
</comment>
<dbReference type="SUPFAM" id="SSF55874">
    <property type="entry name" value="ATPase domain of HSP90 chaperone/DNA topoisomerase II/histidine kinase"/>
    <property type="match status" value="1"/>
</dbReference>
<dbReference type="InterPro" id="IPR003660">
    <property type="entry name" value="HAMP_dom"/>
</dbReference>
<keyword evidence="7 11" id="KW-0418">Kinase</keyword>
<evidence type="ECO:0000313" key="12">
    <source>
        <dbReference type="Proteomes" id="UP000298218"/>
    </source>
</evidence>
<dbReference type="InterPro" id="IPR036890">
    <property type="entry name" value="HATPase_C_sf"/>
</dbReference>
<accession>A0A4Y8KT60</accession>
<keyword evidence="8" id="KW-1133">Transmembrane helix</keyword>
<protein>
    <recommendedName>
        <fullName evidence="3">histidine kinase</fullName>
        <ecNumber evidence="3">2.7.13.3</ecNumber>
    </recommendedName>
</protein>
<dbReference type="InterPro" id="IPR003594">
    <property type="entry name" value="HATPase_dom"/>
</dbReference>
<dbReference type="PANTHER" id="PTHR45436:SF5">
    <property type="entry name" value="SENSOR HISTIDINE KINASE TRCS"/>
    <property type="match status" value="1"/>
</dbReference>
<keyword evidence="4" id="KW-0597">Phosphoprotein</keyword>
<dbReference type="CDD" id="cd00075">
    <property type="entry name" value="HATPase"/>
    <property type="match status" value="1"/>
</dbReference>
<evidence type="ECO:0000313" key="11">
    <source>
        <dbReference type="EMBL" id="TFD82406.1"/>
    </source>
</evidence>
<dbReference type="Gene3D" id="3.30.565.10">
    <property type="entry name" value="Histidine kinase-like ATPase, C-terminal domain"/>
    <property type="match status" value="1"/>
</dbReference>
<dbReference type="GO" id="GO:0005886">
    <property type="term" value="C:plasma membrane"/>
    <property type="evidence" value="ECO:0007669"/>
    <property type="project" value="UniProtKB-SubCell"/>
</dbReference>
<dbReference type="OrthoDB" id="9786919at2"/>
<dbReference type="AlphaFoldDB" id="A0A4Y8KT60"/>
<comment type="subcellular location">
    <subcellularLocation>
        <location evidence="2">Cell membrane</location>
    </subcellularLocation>
</comment>
<evidence type="ECO:0000256" key="9">
    <source>
        <dbReference type="ARBA" id="ARBA00023012"/>
    </source>
</evidence>
<evidence type="ECO:0000256" key="6">
    <source>
        <dbReference type="ARBA" id="ARBA00022692"/>
    </source>
</evidence>
<evidence type="ECO:0000256" key="3">
    <source>
        <dbReference type="ARBA" id="ARBA00012438"/>
    </source>
</evidence>
<dbReference type="Pfam" id="PF00512">
    <property type="entry name" value="HisKA"/>
    <property type="match status" value="1"/>
</dbReference>
<keyword evidence="6" id="KW-0812">Transmembrane</keyword>
<evidence type="ECO:0000256" key="2">
    <source>
        <dbReference type="ARBA" id="ARBA00004236"/>
    </source>
</evidence>
<gene>
    <name evidence="11" type="ORF">E3T53_00595</name>
</gene>
<dbReference type="Gene3D" id="6.10.340.10">
    <property type="match status" value="1"/>
</dbReference>
<dbReference type="Proteomes" id="UP000298218">
    <property type="component" value="Unassembled WGS sequence"/>
</dbReference>
<dbReference type="PROSITE" id="PS50885">
    <property type="entry name" value="HAMP"/>
    <property type="match status" value="1"/>
</dbReference>
<dbReference type="PANTHER" id="PTHR45436">
    <property type="entry name" value="SENSOR HISTIDINE KINASE YKOH"/>
    <property type="match status" value="1"/>
</dbReference>
<evidence type="ECO:0000256" key="5">
    <source>
        <dbReference type="ARBA" id="ARBA00022679"/>
    </source>
</evidence>
<sequence length="469" mass="49928">MPPNRPDARRWYSGIRFRVTLTASSVVALMLLASGITLVVLLQQSLIASLDAAATDRAQTVASLVAGGDLGPTVTNTGSESSLVQVVDSSNSVVAATSSIDGQEPILAQPPSGGVTTVLSLDRMPAGDGPFRVVAAPVRLPTGSGWVYVATSTLQVDAAVGNLAALFGVGLPLVLLIVVWALWRAVGQVIRPVDAIRRRASSIGGEDLSQRVPVPERSDEIASLAVTMNEMLERLEGAALRQRQFVGDASHELRSPLAALQVQVEVALAHPEDPGSALILEDVHGQVVRMSALIADLLFLARSAEGAPRRATSLVDLDDLVLSEMQRLRELGGRAVELDGVRAARVEGSERDLARLLRNLGDNARDHARSLVSIRLTTTEKWAEFSVTDDGDGIRAEDRDRVFERFTRLDDARSRTVRGGGAGVGLSIVRQIVRDHHGTITIEDRPDGQAGAVFLVRLPLALNGGPFHS</sequence>
<dbReference type="InterPro" id="IPR003661">
    <property type="entry name" value="HisK_dim/P_dom"/>
</dbReference>
<evidence type="ECO:0000256" key="1">
    <source>
        <dbReference type="ARBA" id="ARBA00000085"/>
    </source>
</evidence>
<evidence type="ECO:0000256" key="10">
    <source>
        <dbReference type="ARBA" id="ARBA00023136"/>
    </source>
</evidence>
<dbReference type="EC" id="2.7.13.3" evidence="3"/>
<dbReference type="InterPro" id="IPR036097">
    <property type="entry name" value="HisK_dim/P_sf"/>
</dbReference>
<dbReference type="SMART" id="SM00304">
    <property type="entry name" value="HAMP"/>
    <property type="match status" value="1"/>
</dbReference>
<evidence type="ECO:0000256" key="7">
    <source>
        <dbReference type="ARBA" id="ARBA00022777"/>
    </source>
</evidence>
<dbReference type="EMBL" id="SOHQ01000001">
    <property type="protein sequence ID" value="TFD82406.1"/>
    <property type="molecule type" value="Genomic_DNA"/>
</dbReference>